<sequence>MIIRLAPFALLLAGPALAQDAPPEPAPLTLQQAGALRCSAAFALGAAAQARGEATGWPPLASRGREFMVRASAAVMDETGRSRDAVANTITQNARALSDDRTALAAAMPACLVLLDASGL</sequence>
<dbReference type="EMBL" id="BMKL01000001">
    <property type="protein sequence ID" value="GGD86131.1"/>
    <property type="molecule type" value="Genomic_DNA"/>
</dbReference>
<gene>
    <name evidence="2" type="ORF">GCM10011515_02200</name>
</gene>
<dbReference type="RefSeq" id="WP_188643452.1">
    <property type="nucleotide sequence ID" value="NZ_BMKL01000001.1"/>
</dbReference>
<organism evidence="2 3">
    <name type="scientific">Tsuneonella deserti</name>
    <dbReference type="NCBI Taxonomy" id="2035528"/>
    <lineage>
        <taxon>Bacteria</taxon>
        <taxon>Pseudomonadati</taxon>
        <taxon>Pseudomonadota</taxon>
        <taxon>Alphaproteobacteria</taxon>
        <taxon>Sphingomonadales</taxon>
        <taxon>Erythrobacteraceae</taxon>
        <taxon>Tsuneonella</taxon>
    </lineage>
</organism>
<feature type="chain" id="PRO_5047006652" evidence="1">
    <location>
        <begin position="19"/>
        <end position="120"/>
    </location>
</feature>
<name>A0ABQ1S0H3_9SPHN</name>
<protein>
    <submittedName>
        <fullName evidence="2">Uncharacterized protein</fullName>
    </submittedName>
</protein>
<reference evidence="3" key="1">
    <citation type="journal article" date="2019" name="Int. J. Syst. Evol. Microbiol.">
        <title>The Global Catalogue of Microorganisms (GCM) 10K type strain sequencing project: providing services to taxonomists for standard genome sequencing and annotation.</title>
        <authorList>
            <consortium name="The Broad Institute Genomics Platform"/>
            <consortium name="The Broad Institute Genome Sequencing Center for Infectious Disease"/>
            <person name="Wu L."/>
            <person name="Ma J."/>
        </authorList>
    </citation>
    <scope>NUCLEOTIDE SEQUENCE [LARGE SCALE GENOMIC DNA]</scope>
    <source>
        <strain evidence="3">CGMCC 1.15959</strain>
    </source>
</reference>
<keyword evidence="3" id="KW-1185">Reference proteome</keyword>
<dbReference type="Proteomes" id="UP000619041">
    <property type="component" value="Unassembled WGS sequence"/>
</dbReference>
<proteinExistence type="predicted"/>
<evidence type="ECO:0000313" key="2">
    <source>
        <dbReference type="EMBL" id="GGD86131.1"/>
    </source>
</evidence>
<keyword evidence="1" id="KW-0732">Signal</keyword>
<accession>A0ABQ1S0H3</accession>
<evidence type="ECO:0000256" key="1">
    <source>
        <dbReference type="SAM" id="SignalP"/>
    </source>
</evidence>
<evidence type="ECO:0000313" key="3">
    <source>
        <dbReference type="Proteomes" id="UP000619041"/>
    </source>
</evidence>
<feature type="signal peptide" evidence="1">
    <location>
        <begin position="1"/>
        <end position="18"/>
    </location>
</feature>
<comment type="caution">
    <text evidence="2">The sequence shown here is derived from an EMBL/GenBank/DDBJ whole genome shotgun (WGS) entry which is preliminary data.</text>
</comment>